<protein>
    <submittedName>
        <fullName evidence="2">GDSL-like Lipase/Acylhydrolase</fullName>
    </submittedName>
</protein>
<dbReference type="OrthoDB" id="5653504at2"/>
<reference evidence="3 5" key="2">
    <citation type="submission" date="2018-06" db="EMBL/GenBank/DDBJ databases">
        <authorList>
            <consortium name="Pathogen Informatics"/>
            <person name="Doyle S."/>
        </authorList>
    </citation>
    <scope>NUCLEOTIDE SEQUENCE [LARGE SCALE GENOMIC DNA]</scope>
    <source>
        <strain evidence="3 5">NCTC11991</strain>
    </source>
</reference>
<organism evidence="3 5">
    <name type="scientific">Legionella steigerwaltii</name>
    <dbReference type="NCBI Taxonomy" id="460"/>
    <lineage>
        <taxon>Bacteria</taxon>
        <taxon>Pseudomonadati</taxon>
        <taxon>Pseudomonadota</taxon>
        <taxon>Gammaproteobacteria</taxon>
        <taxon>Legionellales</taxon>
        <taxon>Legionellaceae</taxon>
        <taxon>Legionella</taxon>
    </lineage>
</organism>
<proteinExistence type="predicted"/>
<dbReference type="Pfam" id="PF13472">
    <property type="entry name" value="Lipase_GDSL_2"/>
    <property type="match status" value="1"/>
</dbReference>
<feature type="domain" description="SGNH hydrolase-type esterase" evidence="1">
    <location>
        <begin position="39"/>
        <end position="286"/>
    </location>
</feature>
<dbReference type="CDD" id="cd00229">
    <property type="entry name" value="SGNH_hydrolase"/>
    <property type="match status" value="1"/>
</dbReference>
<dbReference type="Proteomes" id="UP000054820">
    <property type="component" value="Unassembled WGS sequence"/>
</dbReference>
<dbReference type="InterPro" id="IPR013830">
    <property type="entry name" value="SGNH_hydro"/>
</dbReference>
<reference evidence="2 4" key="1">
    <citation type="submission" date="2015-11" db="EMBL/GenBank/DDBJ databases">
        <title>Genomic analysis of 38 Legionella species identifies large and diverse effector repertoires.</title>
        <authorList>
            <person name="Burstein D."/>
            <person name="Amaro F."/>
            <person name="Zusman T."/>
            <person name="Lifshitz Z."/>
            <person name="Cohen O."/>
            <person name="Gilbert J.A."/>
            <person name="Pupko T."/>
            <person name="Shuman H.A."/>
            <person name="Segal G."/>
        </authorList>
    </citation>
    <scope>NUCLEOTIDE SEQUENCE [LARGE SCALE GENOMIC DNA]</scope>
    <source>
        <strain evidence="2 4">SC-18-C9</strain>
    </source>
</reference>
<dbReference type="Proteomes" id="UP000255110">
    <property type="component" value="Unassembled WGS sequence"/>
</dbReference>
<keyword evidence="4" id="KW-1185">Reference proteome</keyword>
<dbReference type="GO" id="GO:0016788">
    <property type="term" value="F:hydrolase activity, acting on ester bonds"/>
    <property type="evidence" value="ECO:0007669"/>
    <property type="project" value="UniProtKB-ARBA"/>
</dbReference>
<dbReference type="EMBL" id="UGOY01000001">
    <property type="protein sequence ID" value="STY22255.1"/>
    <property type="molecule type" value="Genomic_DNA"/>
</dbReference>
<dbReference type="SUPFAM" id="SSF52266">
    <property type="entry name" value="SGNH hydrolase"/>
    <property type="match status" value="1"/>
</dbReference>
<dbReference type="Gene3D" id="3.40.50.1110">
    <property type="entry name" value="SGNH hydrolase"/>
    <property type="match status" value="1"/>
</dbReference>
<name>A0A378L5A8_9GAMM</name>
<dbReference type="STRING" id="460.Lstg_1732"/>
<sequence>MGLVKNLSQSIGAGYPKNTGRLKQVLGNSETPPIKVAFTGDSTVDNGRWVDGSKSYGEKSNTVTHQTAEALAHTPGSYFIGNFAVDGATTDDLLSYCSLGKVLTDEDHIRSNSVHQLKAVTAWKPDVVVLSVGGNNYREALADTLMEEMNYPQLLLRITPEDAKPAIHLAFEQVKANILKDYKKIIDELIDKNPQLSRIVLLSQYYPSITQLTPYFIYTGFSHLARAEGKGRAPFAVVEETMNELYRDILAYAATQEKEIVFVDTTSSLNPLGGKHAFQIEPNEQGSGIMGRLIASAIEYQFPGTKSEHDEQFIPRIYLSADEKQIQAQVLNKKDIEAFRVKSIGQFISDNRYRHLRLLFSPSSSLTVRFESAYHAITGKQFDDEYTGLPAFGLLDLTLVPVMATYLWRVAVNENVHTSLRAIAGSVAAPILLSKTVLGLSLMLALSLPLLGYDKAVHCIAKQNTEGQEENSESNKLEV</sequence>
<dbReference type="RefSeq" id="WP_058477287.1">
    <property type="nucleotide sequence ID" value="NZ_CAAAIO010000024.1"/>
</dbReference>
<dbReference type="InterPro" id="IPR036514">
    <property type="entry name" value="SGNH_hydro_sf"/>
</dbReference>
<accession>A0A378L5A8</accession>
<evidence type="ECO:0000313" key="2">
    <source>
        <dbReference type="EMBL" id="KTD77375.1"/>
    </source>
</evidence>
<gene>
    <name evidence="2" type="ORF">Lstg_1732</name>
    <name evidence="3" type="ORF">NCTC11991_00838</name>
</gene>
<evidence type="ECO:0000259" key="1">
    <source>
        <dbReference type="Pfam" id="PF13472"/>
    </source>
</evidence>
<evidence type="ECO:0000313" key="5">
    <source>
        <dbReference type="Proteomes" id="UP000255110"/>
    </source>
</evidence>
<dbReference type="EMBL" id="LNYZ01000013">
    <property type="protein sequence ID" value="KTD77375.1"/>
    <property type="molecule type" value="Genomic_DNA"/>
</dbReference>
<dbReference type="AlphaFoldDB" id="A0A378L5A8"/>
<evidence type="ECO:0000313" key="3">
    <source>
        <dbReference type="EMBL" id="STY22255.1"/>
    </source>
</evidence>
<evidence type="ECO:0000313" key="4">
    <source>
        <dbReference type="Proteomes" id="UP000054820"/>
    </source>
</evidence>